<sequence length="494" mass="57041">MTEVKGIDFDKLDAHTRGRIKPWQRTLESNNKVFVANAKIAIGNILADKGYKKEALKYWRSVSKEDNKNLFEISHFYIGSFLLKNNGEQYIEKDIQEAKRCFSTVKSKFGFEVKNNIFICDMLLSEGTREVGREILKISSRVYSALLLLKVDINSVGKRQFYAERKLAHYTSVDTVNLLLNIDKNEGLSSSFRLSTINNVNDPSEGQLLERYLTDGNKILFNKLDSNDRYHAFIGCFSFNHDSLNQFRLYGKKDNKEASGISLVFNKGFFKESENPDDLSFISTKDDEISIQQGSCDDDKIVKNEIVAIPSQSVMRCVYVDPESGFISLAQRNEITFYREYLKEDDSKSKADNAWKEYQRIINNKAGKFENEFSCLKSIYQDIIQDVSDMDCEVQSKVHQLLDDILLPLRYLIKHTAFQEEQECRMIYITSLEDPKVHMSFGKFLYVDYEPVVKSNLDKIYIAPAATQYQPYLAKLLCDTNVKIELSNNPYRQT</sequence>
<comment type="caution">
    <text evidence="1">The sequence shown here is derived from an EMBL/GenBank/DDBJ whole genome shotgun (WGS) entry which is preliminary data.</text>
</comment>
<protein>
    <recommendedName>
        <fullName evidence="3">DUF2971 domain-containing protein</fullName>
    </recommendedName>
</protein>
<proteinExistence type="predicted"/>
<name>A0A839TBG5_9GAMM</name>
<reference evidence="1 2" key="1">
    <citation type="submission" date="2020-08" db="EMBL/GenBank/DDBJ databases">
        <title>Genomic Encyclopedia of Type Strains, Phase III (KMG-III): the genomes of soil and plant-associated and newly described type strains.</title>
        <authorList>
            <person name="Whitman W."/>
        </authorList>
    </citation>
    <scope>NUCLEOTIDE SEQUENCE [LARGE SCALE GENOMIC DNA]</scope>
    <source>
        <strain evidence="1 2">CECT 5885</strain>
    </source>
</reference>
<dbReference type="InterPro" id="IPR021352">
    <property type="entry name" value="DUF2971"/>
</dbReference>
<accession>A0A839TBG5</accession>
<dbReference type="Proteomes" id="UP000588111">
    <property type="component" value="Unassembled WGS sequence"/>
</dbReference>
<evidence type="ECO:0000313" key="2">
    <source>
        <dbReference type="Proteomes" id="UP000588111"/>
    </source>
</evidence>
<dbReference type="RefSeq" id="WP_183619891.1">
    <property type="nucleotide sequence ID" value="NZ_CAJHAH010000001.1"/>
</dbReference>
<dbReference type="EMBL" id="JACHXL010000002">
    <property type="protein sequence ID" value="MBB3106822.1"/>
    <property type="molecule type" value="Genomic_DNA"/>
</dbReference>
<gene>
    <name evidence="1" type="ORF">FHS24_001323</name>
</gene>
<organism evidence="1 2">
    <name type="scientific">Psychrobacter luti</name>
    <dbReference type="NCBI Taxonomy" id="198481"/>
    <lineage>
        <taxon>Bacteria</taxon>
        <taxon>Pseudomonadati</taxon>
        <taxon>Pseudomonadota</taxon>
        <taxon>Gammaproteobacteria</taxon>
        <taxon>Moraxellales</taxon>
        <taxon>Moraxellaceae</taxon>
        <taxon>Psychrobacter</taxon>
    </lineage>
</organism>
<keyword evidence="2" id="KW-1185">Reference proteome</keyword>
<evidence type="ECO:0000313" key="1">
    <source>
        <dbReference type="EMBL" id="MBB3106822.1"/>
    </source>
</evidence>
<dbReference type="Pfam" id="PF11185">
    <property type="entry name" value="DUF2971"/>
    <property type="match status" value="1"/>
</dbReference>
<evidence type="ECO:0008006" key="3">
    <source>
        <dbReference type="Google" id="ProtNLM"/>
    </source>
</evidence>
<dbReference type="AlphaFoldDB" id="A0A839TBG5"/>